<dbReference type="AlphaFoldDB" id="E4RQX5"/>
<dbReference type="InterPro" id="IPR008620">
    <property type="entry name" value="FixH"/>
</dbReference>
<protein>
    <submittedName>
        <fullName evidence="2">FixH family protein</fullName>
    </submittedName>
</protein>
<name>E4RQX5_LEAB4</name>
<dbReference type="Proteomes" id="UP000007435">
    <property type="component" value="Chromosome"/>
</dbReference>
<proteinExistence type="predicted"/>
<dbReference type="OrthoDB" id="1493774at2"/>
<reference evidence="2 3" key="2">
    <citation type="journal article" date="2011" name="Stand. Genomic Sci.">
        <title>Complete genome sequence of Leadbetterella byssophila type strain (4M15).</title>
        <authorList>
            <person name="Abt B."/>
            <person name="Teshima H."/>
            <person name="Lucas S."/>
            <person name="Lapidus A."/>
            <person name="Del Rio T.G."/>
            <person name="Nolan M."/>
            <person name="Tice H."/>
            <person name="Cheng J.F."/>
            <person name="Pitluck S."/>
            <person name="Liolios K."/>
            <person name="Pagani I."/>
            <person name="Ivanova N."/>
            <person name="Mavromatis K."/>
            <person name="Pati A."/>
            <person name="Tapia R."/>
            <person name="Han C."/>
            <person name="Goodwin L."/>
            <person name="Chen A."/>
            <person name="Palaniappan K."/>
            <person name="Land M."/>
            <person name="Hauser L."/>
            <person name="Chang Y.J."/>
            <person name="Jeffries C.D."/>
            <person name="Rohde M."/>
            <person name="Goker M."/>
            <person name="Tindall B.J."/>
            <person name="Detter J.C."/>
            <person name="Woyke T."/>
            <person name="Bristow J."/>
            <person name="Eisen J.A."/>
            <person name="Markowitz V."/>
            <person name="Hugenholtz P."/>
            <person name="Klenk H.P."/>
            <person name="Kyrpides N.C."/>
        </authorList>
    </citation>
    <scope>NUCLEOTIDE SEQUENCE [LARGE SCALE GENOMIC DNA]</scope>
    <source>
        <strain evidence="3">DSM 17132 / JCM 16389 / KACC 11308 / NBRC 106382 / 4M15</strain>
    </source>
</reference>
<accession>E4RQX5</accession>
<evidence type="ECO:0000313" key="2">
    <source>
        <dbReference type="EMBL" id="ADQ18418.1"/>
    </source>
</evidence>
<dbReference type="STRING" id="649349.Lbys_2756"/>
<dbReference type="KEGG" id="lby:Lbys_2756"/>
<evidence type="ECO:0000256" key="1">
    <source>
        <dbReference type="SAM" id="Phobius"/>
    </source>
</evidence>
<organism evidence="2 3">
    <name type="scientific">Leadbetterella byssophila (strain DSM 17132 / JCM 16389 / KACC 11308 / NBRC 106382 / 4M15)</name>
    <dbReference type="NCBI Taxonomy" id="649349"/>
    <lineage>
        <taxon>Bacteria</taxon>
        <taxon>Pseudomonadati</taxon>
        <taxon>Bacteroidota</taxon>
        <taxon>Cytophagia</taxon>
        <taxon>Cytophagales</taxon>
        <taxon>Leadbetterellaceae</taxon>
        <taxon>Leadbetterella</taxon>
    </lineage>
</organism>
<keyword evidence="3" id="KW-1185">Reference proteome</keyword>
<dbReference type="eggNOG" id="COG5456">
    <property type="taxonomic scope" value="Bacteria"/>
</dbReference>
<reference key="1">
    <citation type="submission" date="2010-11" db="EMBL/GenBank/DDBJ databases">
        <title>The complete genome of Leadbetterella byssophila DSM 17132.</title>
        <authorList>
            <consortium name="US DOE Joint Genome Institute (JGI-PGF)"/>
            <person name="Lucas S."/>
            <person name="Copeland A."/>
            <person name="Lapidus A."/>
            <person name="Glavina del Rio T."/>
            <person name="Dalin E."/>
            <person name="Tice H."/>
            <person name="Bruce D."/>
            <person name="Goodwin L."/>
            <person name="Pitluck S."/>
            <person name="Kyrpides N."/>
            <person name="Mavromatis K."/>
            <person name="Ivanova N."/>
            <person name="Teshima H."/>
            <person name="Brettin T."/>
            <person name="Detter J.C."/>
            <person name="Han C."/>
            <person name="Tapia R."/>
            <person name="Land M."/>
            <person name="Hauser L."/>
            <person name="Markowitz V."/>
            <person name="Cheng J.-F."/>
            <person name="Hugenholtz P."/>
            <person name="Woyke T."/>
            <person name="Wu D."/>
            <person name="Tindall B."/>
            <person name="Pomrenke H.G."/>
            <person name="Brambilla E."/>
            <person name="Klenk H.-P."/>
            <person name="Eisen J.A."/>
        </authorList>
    </citation>
    <scope>NUCLEOTIDE SEQUENCE [LARGE SCALE GENOMIC DNA]</scope>
    <source>
        <strain>DSM 17132</strain>
    </source>
</reference>
<gene>
    <name evidence="2" type="ordered locus">Lbys_2756</name>
</gene>
<keyword evidence="1" id="KW-0472">Membrane</keyword>
<dbReference type="EMBL" id="CP002305">
    <property type="protein sequence ID" value="ADQ18418.1"/>
    <property type="molecule type" value="Genomic_DNA"/>
</dbReference>
<keyword evidence="1" id="KW-1133">Transmembrane helix</keyword>
<dbReference type="Pfam" id="PF05751">
    <property type="entry name" value="FixH"/>
    <property type="match status" value="1"/>
</dbReference>
<dbReference type="RefSeq" id="WP_013409450.1">
    <property type="nucleotide sequence ID" value="NC_014655.1"/>
</dbReference>
<feature type="transmembrane region" description="Helical" evidence="1">
    <location>
        <begin position="6"/>
        <end position="26"/>
    </location>
</feature>
<sequence length="143" mass="16235">MNFGHKIAITYGAFVVFILSLVTFCVKQDDITLVSPDYYKKEIAYQEEIDKLHNTSDLSSPINIQKSAESIKISFPEELKGSKGTILFYRPSKAGLDIEVPFVLADQTEQVIPTQTLAKGLWVLKMNWSNKGKNYMKEEKIIL</sequence>
<keyword evidence="1" id="KW-0812">Transmembrane</keyword>
<dbReference type="HOGENOM" id="CLU_142165_0_0_10"/>
<evidence type="ECO:0000313" key="3">
    <source>
        <dbReference type="Proteomes" id="UP000007435"/>
    </source>
</evidence>